<organism evidence="2 3">
    <name type="scientific">Deinococcus seoulensis</name>
    <dbReference type="NCBI Taxonomy" id="1837379"/>
    <lineage>
        <taxon>Bacteria</taxon>
        <taxon>Thermotogati</taxon>
        <taxon>Deinococcota</taxon>
        <taxon>Deinococci</taxon>
        <taxon>Deinococcales</taxon>
        <taxon>Deinococcaceae</taxon>
        <taxon>Deinococcus</taxon>
    </lineage>
</organism>
<proteinExistence type="predicted"/>
<dbReference type="EMBL" id="BMQM01000005">
    <property type="protein sequence ID" value="GGR51997.1"/>
    <property type="molecule type" value="Genomic_DNA"/>
</dbReference>
<accession>A0ABQ2RNA8</accession>
<comment type="caution">
    <text evidence="2">The sequence shown here is derived from an EMBL/GenBank/DDBJ whole genome shotgun (WGS) entry which is preliminary data.</text>
</comment>
<name>A0ABQ2RNA8_9DEIO</name>
<evidence type="ECO:0000256" key="1">
    <source>
        <dbReference type="SAM" id="MobiDB-lite"/>
    </source>
</evidence>
<sequence length="83" mass="8050">MGGHTLREGLAQHGSEVAGLPEFQGAHHAAVHAPVRAQRHEVRDRLDTQGTVGLDAGVQVGAAGGAQSGGAAQLPAAAGAGAG</sequence>
<feature type="compositionally biased region" description="Low complexity" evidence="1">
    <location>
        <begin position="69"/>
        <end position="83"/>
    </location>
</feature>
<evidence type="ECO:0000313" key="3">
    <source>
        <dbReference type="Proteomes" id="UP000634308"/>
    </source>
</evidence>
<keyword evidence="3" id="KW-1185">Reference proteome</keyword>
<feature type="region of interest" description="Disordered" evidence="1">
    <location>
        <begin position="61"/>
        <end position="83"/>
    </location>
</feature>
<reference evidence="3" key="1">
    <citation type="journal article" date="2019" name="Int. J. Syst. Evol. Microbiol.">
        <title>The Global Catalogue of Microorganisms (GCM) 10K type strain sequencing project: providing services to taxonomists for standard genome sequencing and annotation.</title>
        <authorList>
            <consortium name="The Broad Institute Genomics Platform"/>
            <consortium name="The Broad Institute Genome Sequencing Center for Infectious Disease"/>
            <person name="Wu L."/>
            <person name="Ma J."/>
        </authorList>
    </citation>
    <scope>NUCLEOTIDE SEQUENCE [LARGE SCALE GENOMIC DNA]</scope>
    <source>
        <strain evidence="3">JCM 31404</strain>
    </source>
</reference>
<dbReference type="Proteomes" id="UP000634308">
    <property type="component" value="Unassembled WGS sequence"/>
</dbReference>
<gene>
    <name evidence="2" type="ORF">GCM10008959_11660</name>
</gene>
<evidence type="ECO:0000313" key="2">
    <source>
        <dbReference type="EMBL" id="GGR51997.1"/>
    </source>
</evidence>
<protein>
    <submittedName>
        <fullName evidence="2">Uncharacterized protein</fullName>
    </submittedName>
</protein>